<dbReference type="GO" id="GO:0008094">
    <property type="term" value="F:ATP-dependent activity, acting on DNA"/>
    <property type="evidence" value="ECO:0007669"/>
    <property type="project" value="UniProtKB-UniRule"/>
</dbReference>
<dbReference type="InterPro" id="IPR027417">
    <property type="entry name" value="P-loop_NTPase"/>
</dbReference>
<evidence type="ECO:0000313" key="23">
    <source>
        <dbReference type="EMBL" id="ABN70217.1"/>
    </source>
</evidence>
<dbReference type="Pfam" id="PF01751">
    <property type="entry name" value="Toprim"/>
    <property type="match status" value="1"/>
</dbReference>
<dbReference type="Gene3D" id="3.40.50.140">
    <property type="match status" value="1"/>
</dbReference>
<evidence type="ECO:0000256" key="9">
    <source>
        <dbReference type="ARBA" id="ARBA00022840"/>
    </source>
</evidence>
<feature type="region of interest" description="Topoisomerase I" evidence="16">
    <location>
        <begin position="669"/>
        <end position="1313"/>
    </location>
</feature>
<dbReference type="CDD" id="cd17924">
    <property type="entry name" value="DDXDc_reverse_gyrase"/>
    <property type="match status" value="1"/>
</dbReference>
<name>A3DNK7_STAMF</name>
<keyword evidence="11 16" id="KW-0799">Topoisomerase</keyword>
<keyword evidence="7 16" id="KW-0863">Zinc-finger</keyword>
<evidence type="ECO:0000259" key="21">
    <source>
        <dbReference type="PROSITE" id="PS52036"/>
    </source>
</evidence>
<evidence type="ECO:0000256" key="16">
    <source>
        <dbReference type="HAMAP-Rule" id="MF_01125"/>
    </source>
</evidence>
<dbReference type="Gene3D" id="2.60.510.20">
    <property type="match status" value="1"/>
</dbReference>
<feature type="active site" description="O-(5'-phospho-DNA)-tyrosine intermediate" evidence="16">
    <location>
        <position position="1032"/>
    </location>
</feature>
<protein>
    <recommendedName>
        <fullName evidence="16 17">Reverse gyrase</fullName>
        <ecNumber evidence="16">5.6.2.-</ecNumber>
    </recommendedName>
</protein>
<evidence type="ECO:0000256" key="3">
    <source>
        <dbReference type="ARBA" id="ARBA00011245"/>
    </source>
</evidence>
<evidence type="ECO:0000259" key="20">
    <source>
        <dbReference type="PROSITE" id="PS51192"/>
    </source>
</evidence>
<evidence type="ECO:0000256" key="14">
    <source>
        <dbReference type="ARBA" id="ARBA00043976"/>
    </source>
</evidence>
<dbReference type="CDD" id="cd18798">
    <property type="entry name" value="SF2_C_reverse_gyrase"/>
    <property type="match status" value="1"/>
</dbReference>
<feature type="domain" description="Topo IA-type catalytic" evidence="22">
    <location>
        <begin position="849"/>
        <end position="1289"/>
    </location>
</feature>
<dbReference type="eggNOG" id="arCOG01526">
    <property type="taxonomic scope" value="Archaea"/>
</dbReference>
<comment type="miscellaneous">
    <text evidence="16">This enzyme is the only unique feature of hyperthermophilic bacteria/archaea known and seems to be essential for adaptation to life at high temperatures. It may play a role in stabilization of DNA at high temperatures.</text>
</comment>
<organism evidence="23 24">
    <name type="scientific">Staphylothermus marinus (strain ATCC 43588 / DSM 3639 / JCM 9404 / F1)</name>
    <dbReference type="NCBI Taxonomy" id="399550"/>
    <lineage>
        <taxon>Archaea</taxon>
        <taxon>Thermoproteota</taxon>
        <taxon>Thermoprotei</taxon>
        <taxon>Desulfurococcales</taxon>
        <taxon>Desulfurococcaceae</taxon>
        <taxon>Staphylothermus</taxon>
    </lineage>
</organism>
<dbReference type="Gene3D" id="1.10.460.10">
    <property type="entry name" value="Topoisomerase I, domain 2"/>
    <property type="match status" value="1"/>
</dbReference>
<dbReference type="InterPro" id="IPR023405">
    <property type="entry name" value="Topo_IA_core_domain"/>
</dbReference>
<keyword evidence="18" id="KW-0175">Coiled coil</keyword>
<dbReference type="InterPro" id="IPR040569">
    <property type="entry name" value="Znf_Rg"/>
</dbReference>
<dbReference type="GO" id="GO:0008270">
    <property type="term" value="F:zinc ion binding"/>
    <property type="evidence" value="ECO:0007669"/>
    <property type="project" value="UniProtKB-UniRule"/>
</dbReference>
<evidence type="ECO:0000256" key="17">
    <source>
        <dbReference type="RuleBase" id="RU004026"/>
    </source>
</evidence>
<dbReference type="InterPro" id="IPR003602">
    <property type="entry name" value="Topo_IA_DNA-bd_dom"/>
</dbReference>
<evidence type="ECO:0000256" key="18">
    <source>
        <dbReference type="SAM" id="Coils"/>
    </source>
</evidence>
<dbReference type="CDD" id="cd00186">
    <property type="entry name" value="TOP1Ac"/>
    <property type="match status" value="1"/>
</dbReference>
<sequence>MVELKHIHGYYRYSCPNCGGEDSDLRLIHKAPCDKCIEEELFYRIRENIGEKSYKEILETYYRMLLKNNKLKKRFEFLYKFEEKLEKFEKFFSEATGGYKFWSAQRTWARRLLKRRSFSIIAPTGMGKTMFALISSLYLSKKQIMIQKNRISRKKIYLVFPTTPLLLQAEKKLRKLAEQEKIPVCQEEDSDQTCLNIISIHGRVPKKKREKLLEEIRSGNFDILLSTNMFMHKNYELLLDKKYELIVMDDVDAILRSGKAIRILFYILGLTDQEINEAIEYLKLRQRLALKLSEEERRELEEKLETLEKRIEKYKRKIDTVVIVSSATGKPRGIYPRLFRILLNFEAGSRAEAIRNIVDTYTYSKESLEQTIIRLAKKLGDGGLIFVPIDKGVEYAETIAELLKKHGINAEAFHAKKAVKLLEEFASGNIDILVGVATYYGVMVRGLDLPDRVKYAIFTGVPRHKFSTRLESPSPIDVLRIFTILRDVLEGEEKRKAEILIGRISLRLRRLSQGALMKLKEDFMKKLQGEEVEEYPLLSLLMEALSMARELLSKPEIWEKLKQKGDVALVQEDGKSYILIPDVATYIQASGRTSRLYPGGITKGLSIVIVDDQRLLNGLIKRMRWLFEEFDMKRLDEVDLDKLMKEINEERRKVKMILEGRIEVEKTLELTKSALLIVESPNKARTIANFFGKPSIRILENGMPVYDVTTGDYVLSIIASIGHVYDLVVDDGLYNYGVRLVGDKFIPVYTDIKRCNKCGYQFTAETNTCPKCGSRDISRKLDIVETLRELANEVDVVFIGTDPDTEGEKIGWDIKVLLEPYAREIKRVEFHEITRKAILNAIRNPRDFDMKLVEAQIVRRVEDRWLGFALSKKVQKYFWPIYCFKVLHPLLNKYVREGKRITDKMPFCCIENRNLSAGRVQTPVLGYIIRRFKEHNDESKFRYLLTIKINDSRLRVDIDRSVLEIIGITSHRNLIGYRVEVREEDRKEEIINPPPPFTTDTLLEEASIRLGLSTTRTMEIAQELFELGLITYHRTDSTRISDAGINVARQYLEEKLGEKAKEVFKPRTWGVGGAHEAIRPTRPIDADRLAELIREGALILARPLTRLHYMVYKLIFNRFIASQMIPAKIVKQVLKIRMNGYEKKVERVIGIIEKGFLEFYQTVNVEEEVKPGTYPVVDVEVLKPPLARYHDVIKWMKTNGIGRPSTYAKIIQTLIDRKYVNVSKRVKALIPTKRGTMVYEEFLDKYYKDVVSVEVTRELEKKMKEVEEGIRDYQEVLHEIFNELKTKIIDNPVVNKELEQKWSKHCGQIESSK</sequence>
<evidence type="ECO:0000259" key="19">
    <source>
        <dbReference type="PROSITE" id="PS50880"/>
    </source>
</evidence>
<dbReference type="InterPro" id="IPR013824">
    <property type="entry name" value="Topo_IA_cen_sub1"/>
</dbReference>
<dbReference type="InterPro" id="IPR006171">
    <property type="entry name" value="TOPRIM_dom"/>
</dbReference>
<evidence type="ECO:0000256" key="13">
    <source>
        <dbReference type="ARBA" id="ARBA00023235"/>
    </source>
</evidence>
<dbReference type="SUPFAM" id="SSF52540">
    <property type="entry name" value="P-loop containing nucleoside triphosphate hydrolases"/>
    <property type="match status" value="2"/>
</dbReference>
<comment type="cofactor">
    <cofactor evidence="1">
        <name>Mg(2+)</name>
        <dbReference type="ChEBI" id="CHEBI:18420"/>
    </cofactor>
</comment>
<evidence type="ECO:0000256" key="8">
    <source>
        <dbReference type="ARBA" id="ARBA00022833"/>
    </source>
</evidence>
<dbReference type="InterPro" id="IPR003601">
    <property type="entry name" value="Topo_IA_2"/>
</dbReference>
<dbReference type="NCBIfam" id="TIGR01054">
    <property type="entry name" value="rgy"/>
    <property type="match status" value="1"/>
</dbReference>
<dbReference type="OrthoDB" id="30963at2157"/>
<dbReference type="CDD" id="cd03361">
    <property type="entry name" value="TOPRIM_TopoIA_RevGyr"/>
    <property type="match status" value="1"/>
</dbReference>
<evidence type="ECO:0000256" key="2">
    <source>
        <dbReference type="ARBA" id="ARBA00004496"/>
    </source>
</evidence>
<evidence type="ECO:0000256" key="12">
    <source>
        <dbReference type="ARBA" id="ARBA00023125"/>
    </source>
</evidence>
<dbReference type="GO" id="GO:0006260">
    <property type="term" value="P:DNA replication"/>
    <property type="evidence" value="ECO:0007669"/>
    <property type="project" value="UniProtKB-UniRule"/>
</dbReference>
<reference evidence="23 24" key="2">
    <citation type="journal article" date="2009" name="Stand. Genomic Sci.">
        <title>Complete genome sequence of Staphylothermus marinus Stetter and Fiala 1986 type strain F1.</title>
        <authorList>
            <person name="Anderson I.J."/>
            <person name="Sun H."/>
            <person name="Lapidus A."/>
            <person name="Copeland A."/>
            <person name="Glavina Del Rio T."/>
            <person name="Tice H."/>
            <person name="Dalin E."/>
            <person name="Lucas S."/>
            <person name="Barry K."/>
            <person name="Land M."/>
            <person name="Richardson P."/>
            <person name="Huber H."/>
            <person name="Kyrpides N.C."/>
        </authorList>
    </citation>
    <scope>NUCLEOTIDE SEQUENCE [LARGE SCALE GENOMIC DNA]</scope>
    <source>
        <strain evidence="24">ATCC 43588 / DSM 3639 / JCM 9404 / F1</strain>
    </source>
</reference>
<dbReference type="GO" id="GO:0003677">
    <property type="term" value="F:DNA binding"/>
    <property type="evidence" value="ECO:0007669"/>
    <property type="project" value="UniProtKB-UniRule"/>
</dbReference>
<comment type="function">
    <text evidence="16">Modifies the topological state of DNA by introducing positive supercoils in an ATP-dependent process, increasing the linking number in steps of +1. Binds to single-stranded DNA, transiently cleaves and then rejoins the ends, introducing a positive supercoil in the process. The scissile phosphodiester is attacked by the catalytic tyrosine of the enzyme, resulting in the formation of a DNA-(5'-phosphotyrosyl)-enzyme intermediate. Probably involved in rewinding DNA strands in regions of the chromosome that have opened up to allow replication, transcription, DNA repair and/or for DNA protection.</text>
</comment>
<keyword evidence="24" id="KW-1185">Reference proteome</keyword>
<dbReference type="PROSITE" id="PS52037">
    <property type="entry name" value="ZF_RG_C"/>
    <property type="match status" value="1"/>
</dbReference>
<comment type="domain">
    <text evidence="16">Introduction of positive supercoils requires the cooperation of both domains. The helicase-like domain probably does not directly unwind DNA, but more likely acts by driving ATP-dependent conformational changes within the whole enzyme. A beta hairpin in the 'latch' region of the N-terminal domain plays a regulatory role in the enzyme, repressing topoisomerase activity in the absence of ATP and preventing the enzyme from acting as an ATP-independent relaxing enzyme; it also helps to coordinate nucleotide hydrolysis by the ATPase domain with the supercoiling activity of the topoisomerase domain.</text>
</comment>
<dbReference type="PRINTS" id="PR00417">
    <property type="entry name" value="PRTPISMRASEI"/>
</dbReference>
<evidence type="ECO:0000256" key="10">
    <source>
        <dbReference type="ARBA" id="ARBA00022842"/>
    </source>
</evidence>
<dbReference type="SMART" id="SM00490">
    <property type="entry name" value="HELICc"/>
    <property type="match status" value="1"/>
</dbReference>
<feature type="domain" description="RG N-terminal-type" evidence="21">
    <location>
        <begin position="5"/>
        <end position="43"/>
    </location>
</feature>
<keyword evidence="12 16" id="KW-0238">DNA-binding</keyword>
<dbReference type="SMART" id="SM00437">
    <property type="entry name" value="TOP1Ac"/>
    <property type="match status" value="1"/>
</dbReference>
<evidence type="ECO:0000256" key="15">
    <source>
        <dbReference type="ARBA" id="ARBA00049360"/>
    </source>
</evidence>
<dbReference type="PROSITE" id="PS51192">
    <property type="entry name" value="HELICASE_ATP_BIND_1"/>
    <property type="match status" value="1"/>
</dbReference>
<evidence type="ECO:0000256" key="4">
    <source>
        <dbReference type="ARBA" id="ARBA00022490"/>
    </source>
</evidence>
<dbReference type="EMBL" id="CP000575">
    <property type="protein sequence ID" value="ABN70217.1"/>
    <property type="molecule type" value="Genomic_DNA"/>
</dbReference>
<keyword evidence="9 16" id="KW-0067">ATP-binding</keyword>
<dbReference type="Gene3D" id="3.40.50.300">
    <property type="entry name" value="P-loop containing nucleotide triphosphate hydrolases"/>
    <property type="match status" value="3"/>
</dbReference>
<dbReference type="SMART" id="SM00487">
    <property type="entry name" value="DEXDc"/>
    <property type="match status" value="1"/>
</dbReference>
<keyword evidence="10" id="KW-0460">Magnesium</keyword>
<comment type="catalytic activity">
    <reaction evidence="15 16 17">
        <text>ATP + H2O = ADP + phosphate + H(+)</text>
        <dbReference type="Rhea" id="RHEA:13065"/>
        <dbReference type="ChEBI" id="CHEBI:15377"/>
        <dbReference type="ChEBI" id="CHEBI:15378"/>
        <dbReference type="ChEBI" id="CHEBI:30616"/>
        <dbReference type="ChEBI" id="CHEBI:43474"/>
        <dbReference type="ChEBI" id="CHEBI:456216"/>
    </reaction>
</comment>
<dbReference type="PANTHER" id="PTHR43505">
    <property type="entry name" value="REVERSE GYRASE"/>
    <property type="match status" value="1"/>
</dbReference>
<dbReference type="SUPFAM" id="SSF56712">
    <property type="entry name" value="Prokaryotic type I DNA topoisomerase"/>
    <property type="match status" value="1"/>
</dbReference>
<comment type="subcellular location">
    <subcellularLocation>
        <location evidence="2 16">Cytoplasm</location>
    </subcellularLocation>
</comment>
<dbReference type="GO" id="GO:0160097">
    <property type="term" value="F:reverse gyrase activity"/>
    <property type="evidence" value="ECO:0007669"/>
    <property type="project" value="UniProtKB-UniRule"/>
</dbReference>
<feature type="coiled-coil region" evidence="18">
    <location>
        <begin position="1256"/>
        <end position="1283"/>
    </location>
</feature>
<dbReference type="GO" id="GO:0005524">
    <property type="term" value="F:ATP binding"/>
    <property type="evidence" value="ECO:0007669"/>
    <property type="project" value="UniProtKB-UniRule"/>
</dbReference>
<accession>A3DNK7</accession>
<dbReference type="EC" id="5.6.2.-" evidence="16"/>
<dbReference type="InterPro" id="IPR011545">
    <property type="entry name" value="DEAD/DEAH_box_helicase_dom"/>
</dbReference>
<dbReference type="RefSeq" id="WP_011839408.1">
    <property type="nucleotide sequence ID" value="NC_009033.1"/>
</dbReference>
<keyword evidence="6 16" id="KW-0547">Nucleotide-binding</keyword>
<evidence type="ECO:0000259" key="22">
    <source>
        <dbReference type="PROSITE" id="PS52039"/>
    </source>
</evidence>
<dbReference type="InterPro" id="IPR013826">
    <property type="entry name" value="Topo_IA_cen_sub3"/>
</dbReference>
<dbReference type="PROSITE" id="PS50880">
    <property type="entry name" value="TOPRIM"/>
    <property type="match status" value="1"/>
</dbReference>
<evidence type="ECO:0000256" key="5">
    <source>
        <dbReference type="ARBA" id="ARBA00022723"/>
    </source>
</evidence>
<keyword evidence="4 16" id="KW-0963">Cytoplasm</keyword>
<feature type="domain" description="Helicase ATP-binding" evidence="20">
    <location>
        <begin position="109"/>
        <end position="292"/>
    </location>
</feature>
<comment type="function">
    <text evidence="17">Modifies the topological state of DNA by introducing positive supercoils in an ATP-dependent process, increasing the linking number in steps of +1. Binds to single-stranded DNA, transiently cleaves and then rejoins the ends, introducing a positive supercoil in the process. The scissile phosphodiester is attacked by the catalytic tyrosine of the enzyme, resulting in the formation of a DNA-(5'-phosphotyrosyl)-enzyme intermediate. Involved in rewinding DNA strands in regions of the chromosome that have opened up to allow replication, transcription, DNA repair and/or for DNA protection.</text>
</comment>
<dbReference type="InterPro" id="IPR005736">
    <property type="entry name" value="Reverse_gyrase"/>
</dbReference>
<feature type="domain" description="Toprim" evidence="19">
    <location>
        <begin position="673"/>
        <end position="833"/>
    </location>
</feature>
<dbReference type="STRING" id="399550.Smar_1121"/>
<gene>
    <name evidence="16" type="primary">rgy</name>
    <name evidence="23" type="ordered locus">Smar_1121</name>
</gene>
<dbReference type="GO" id="GO:0006265">
    <property type="term" value="P:DNA topological change"/>
    <property type="evidence" value="ECO:0007669"/>
    <property type="project" value="UniProtKB-UniRule"/>
</dbReference>
<dbReference type="KEGG" id="smr:Smar_1121"/>
<proteinExistence type="inferred from homology"/>
<dbReference type="GO" id="GO:0016887">
    <property type="term" value="F:ATP hydrolysis activity"/>
    <property type="evidence" value="ECO:0007669"/>
    <property type="project" value="RHEA"/>
</dbReference>
<dbReference type="InterPro" id="IPR014001">
    <property type="entry name" value="Helicase_ATP-bd"/>
</dbReference>
<dbReference type="SMART" id="SM00436">
    <property type="entry name" value="TOP1Bc"/>
    <property type="match status" value="1"/>
</dbReference>
<comment type="similarity">
    <text evidence="16">In the C-terminal section; belongs to the type IA topoisomerase family.</text>
</comment>
<dbReference type="PANTHER" id="PTHR43505:SF1">
    <property type="entry name" value="REVERSE GYRASE"/>
    <property type="match status" value="1"/>
</dbReference>
<dbReference type="InterPro" id="IPR034142">
    <property type="entry name" value="TOPRIM_RevGyr"/>
</dbReference>
<evidence type="ECO:0000313" key="24">
    <source>
        <dbReference type="Proteomes" id="UP000000254"/>
    </source>
</evidence>
<comment type="similarity">
    <text evidence="14 16">In the N-terminal section; belongs to the DEAD box helicase family. DDVD subfamily.</text>
</comment>
<feature type="binding site" evidence="16">
    <location>
        <position position="105"/>
    </location>
    <ligand>
        <name>ATP</name>
        <dbReference type="ChEBI" id="CHEBI:30616"/>
    </ligand>
</feature>
<dbReference type="Gene3D" id="1.10.290.10">
    <property type="entry name" value="Topoisomerase I, domain 4"/>
    <property type="match status" value="1"/>
</dbReference>
<dbReference type="Proteomes" id="UP000000254">
    <property type="component" value="Chromosome"/>
</dbReference>
<keyword evidence="5 16" id="KW-0479">Metal-binding</keyword>
<evidence type="ECO:0000256" key="1">
    <source>
        <dbReference type="ARBA" id="ARBA00001946"/>
    </source>
</evidence>
<dbReference type="InterPro" id="IPR013497">
    <property type="entry name" value="Topo_IA_cen"/>
</dbReference>
<keyword evidence="13 16" id="KW-0413">Isomerase</keyword>
<dbReference type="HOGENOM" id="CLU_002886_0_0_2"/>
<dbReference type="PROSITE" id="PS52039">
    <property type="entry name" value="TOPO_IA_2"/>
    <property type="match status" value="1"/>
</dbReference>
<comment type="cofactor">
    <cofactor evidence="16">
        <name>Zn(2+)</name>
        <dbReference type="ChEBI" id="CHEBI:29105"/>
    </cofactor>
    <text evidence="16">Binds 1 or 2 zinc ions per subunit.</text>
</comment>
<keyword evidence="8 16" id="KW-0862">Zinc</keyword>
<evidence type="ECO:0000256" key="6">
    <source>
        <dbReference type="ARBA" id="ARBA00022741"/>
    </source>
</evidence>
<evidence type="ECO:0000256" key="11">
    <source>
        <dbReference type="ARBA" id="ARBA00023029"/>
    </source>
</evidence>
<comment type="subunit">
    <text evidence="3 16">Monomer.</text>
</comment>
<keyword evidence="16" id="KW-0378">Hydrolase</keyword>
<dbReference type="HAMAP" id="MF_01125">
    <property type="entry name" value="Reverse_gyrase"/>
    <property type="match status" value="1"/>
</dbReference>
<feature type="coiled-coil region" evidence="18">
    <location>
        <begin position="283"/>
        <end position="324"/>
    </location>
</feature>
<dbReference type="InterPro" id="IPR001650">
    <property type="entry name" value="Helicase_C-like"/>
</dbReference>
<dbReference type="PROSITE" id="PS52036">
    <property type="entry name" value="ZF_RG_N"/>
    <property type="match status" value="1"/>
</dbReference>
<dbReference type="GO" id="GO:0005737">
    <property type="term" value="C:cytoplasm"/>
    <property type="evidence" value="ECO:0007669"/>
    <property type="project" value="UniProtKB-SubCell"/>
</dbReference>
<dbReference type="GeneID" id="4908035"/>
<dbReference type="SMART" id="SM00493">
    <property type="entry name" value="TOPRIM"/>
    <property type="match status" value="1"/>
</dbReference>
<reference evidence="24" key="1">
    <citation type="journal article" date="2009" name="BMC Genomics">
        <title>The complete genome sequence of Staphylothermus marinus reveals differences in sulfur metabolism among heterotrophic Crenarchaeota.</title>
        <authorList>
            <person name="Anderson I.J."/>
            <person name="Dharmarajan L."/>
            <person name="Rodriguez J."/>
            <person name="Hooper S."/>
            <person name="Porat I."/>
            <person name="Ulrich L.E."/>
            <person name="Elkins J.G."/>
            <person name="Mavromatis K."/>
            <person name="Sun H."/>
            <person name="Land M."/>
            <person name="Lapidus A."/>
            <person name="Lucas S."/>
            <person name="Barry K."/>
            <person name="Huber H."/>
            <person name="Zhulin I.B."/>
            <person name="Whitman W.B."/>
            <person name="Mukhopadhyay B."/>
            <person name="Woese C."/>
            <person name="Bristow J."/>
            <person name="Kyrpides N."/>
        </authorList>
    </citation>
    <scope>NUCLEOTIDE SEQUENCE [LARGE SCALE GENOMIC DNA]</scope>
    <source>
        <strain evidence="24">ATCC 43588 / DSM 3639 / JCM 9404 / F1</strain>
    </source>
</reference>
<dbReference type="Pfam" id="PF01131">
    <property type="entry name" value="Topoisom_bac"/>
    <property type="match status" value="1"/>
</dbReference>
<dbReference type="Pfam" id="PF00270">
    <property type="entry name" value="DEAD"/>
    <property type="match status" value="1"/>
</dbReference>
<evidence type="ECO:0000256" key="7">
    <source>
        <dbReference type="ARBA" id="ARBA00022771"/>
    </source>
</evidence>